<dbReference type="AlphaFoldDB" id="A0A8J3JVH5"/>
<reference evidence="2 3" key="1">
    <citation type="submission" date="2021-01" db="EMBL/GenBank/DDBJ databases">
        <title>Whole genome shotgun sequence of Catellatospora bangladeshensis NBRC 107357.</title>
        <authorList>
            <person name="Komaki H."/>
            <person name="Tamura T."/>
        </authorList>
    </citation>
    <scope>NUCLEOTIDE SEQUENCE [LARGE SCALE GENOMIC DNA]</scope>
    <source>
        <strain evidence="2 3">NBRC 107357</strain>
    </source>
</reference>
<organism evidence="2 3">
    <name type="scientific">Catellatospora bangladeshensis</name>
    <dbReference type="NCBI Taxonomy" id="310355"/>
    <lineage>
        <taxon>Bacteria</taxon>
        <taxon>Bacillati</taxon>
        <taxon>Actinomycetota</taxon>
        <taxon>Actinomycetes</taxon>
        <taxon>Micromonosporales</taxon>
        <taxon>Micromonosporaceae</taxon>
        <taxon>Catellatospora</taxon>
    </lineage>
</organism>
<gene>
    <name evidence="2" type="ORF">Cba03nite_58180</name>
</gene>
<feature type="domain" description="DUF5926" evidence="1">
    <location>
        <begin position="25"/>
        <end position="291"/>
    </location>
</feature>
<accession>A0A8J3JVH5</accession>
<sequence>MSKKNRLDKKQPKQPKVRDVFVARPFEGLAAETEYVALRELVPAATAPLKLSPEYAEKYGDRTVTLATILPMAWPALTKPDGRVLLGLQRHERSGDVNRDLAVALLAALEGEPGAPVDVPPLPGEGPRLGDILVDAPLEVTVHDGFDFWLDADQERDAEVTASLEAANASVYPTVRMTSADSAYWCRVPEKSHVRWVLPDGEDVALNALSRLSAAGELKLTDETKFAGMFRAHGLLVPVWDLPSAPEAGAWEESLAAVAARYAAAKAVTEPLTPEQRRARQGLLGRQLTLR</sequence>
<comment type="caution">
    <text evidence="2">The sequence shown here is derived from an EMBL/GenBank/DDBJ whole genome shotgun (WGS) entry which is preliminary data.</text>
</comment>
<dbReference type="Proteomes" id="UP000601223">
    <property type="component" value="Unassembled WGS sequence"/>
</dbReference>
<proteinExistence type="predicted"/>
<evidence type="ECO:0000313" key="2">
    <source>
        <dbReference type="EMBL" id="GIF84469.1"/>
    </source>
</evidence>
<evidence type="ECO:0000313" key="3">
    <source>
        <dbReference type="Proteomes" id="UP000601223"/>
    </source>
</evidence>
<dbReference type="RefSeq" id="WP_203752809.1">
    <property type="nucleotide sequence ID" value="NZ_BONF01000038.1"/>
</dbReference>
<protein>
    <submittedName>
        <fullName evidence="2">Preprotein translocase SecA</fullName>
    </submittedName>
</protein>
<dbReference type="Pfam" id="PF19348">
    <property type="entry name" value="DUF5926"/>
    <property type="match status" value="1"/>
</dbReference>
<evidence type="ECO:0000259" key="1">
    <source>
        <dbReference type="Pfam" id="PF19348"/>
    </source>
</evidence>
<keyword evidence="3" id="KW-1185">Reference proteome</keyword>
<dbReference type="EMBL" id="BONF01000038">
    <property type="protein sequence ID" value="GIF84469.1"/>
    <property type="molecule type" value="Genomic_DNA"/>
</dbReference>
<dbReference type="InterPro" id="IPR045970">
    <property type="entry name" value="DUF5926"/>
</dbReference>
<name>A0A8J3JVH5_9ACTN</name>